<dbReference type="InterPro" id="IPR012347">
    <property type="entry name" value="Ferritin-like"/>
</dbReference>
<dbReference type="Gene3D" id="1.20.1260.10">
    <property type="match status" value="1"/>
</dbReference>
<dbReference type="RefSeq" id="WP_345072677.1">
    <property type="nucleotide sequence ID" value="NZ_BAABDJ010000015.1"/>
</dbReference>
<dbReference type="Proteomes" id="UP001500567">
    <property type="component" value="Unassembled WGS sequence"/>
</dbReference>
<dbReference type="InterPro" id="IPR011971">
    <property type="entry name" value="CHP02284"/>
</dbReference>
<dbReference type="InterPro" id="IPR019052">
    <property type="entry name" value="DUF2383"/>
</dbReference>
<dbReference type="Pfam" id="PF09537">
    <property type="entry name" value="DUF2383"/>
    <property type="match status" value="1"/>
</dbReference>
<dbReference type="NCBIfam" id="TIGR02284">
    <property type="entry name" value="PA2169 family four-helix-bundle protein"/>
    <property type="match status" value="1"/>
</dbReference>
<evidence type="ECO:0000313" key="2">
    <source>
        <dbReference type="EMBL" id="GAA4007680.1"/>
    </source>
</evidence>
<comment type="caution">
    <text evidence="2">The sequence shown here is derived from an EMBL/GenBank/DDBJ whole genome shotgun (WGS) entry which is preliminary data.</text>
</comment>
<feature type="domain" description="DUF2383" evidence="1">
    <location>
        <begin position="12"/>
        <end position="124"/>
    </location>
</feature>
<name>A0ABP7S714_9BACT</name>
<dbReference type="EMBL" id="BAABDJ010000015">
    <property type="protein sequence ID" value="GAA4007680.1"/>
    <property type="molecule type" value="Genomic_DNA"/>
</dbReference>
<accession>A0ABP7S714</accession>
<sequence>MALITGETARIYNDLVVINKAAVKGYQEAAEAVDHPDLKVELTRYSQQRARFAAELEEQAIRFGVEPPSQESTVEGALTDAAAAMHRGWISLKSTLVDRDDKTILHECENGDVAALLSYDLALQSEELAAGACELLRRQQGEIQLIKNKFTARRTQPL</sequence>
<proteinExistence type="predicted"/>
<organism evidence="2 3">
    <name type="scientific">Hymenobacter fastidiosus</name>
    <dbReference type="NCBI Taxonomy" id="486264"/>
    <lineage>
        <taxon>Bacteria</taxon>
        <taxon>Pseudomonadati</taxon>
        <taxon>Bacteroidota</taxon>
        <taxon>Cytophagia</taxon>
        <taxon>Cytophagales</taxon>
        <taxon>Hymenobacteraceae</taxon>
        <taxon>Hymenobacter</taxon>
    </lineage>
</organism>
<reference evidence="3" key="1">
    <citation type="journal article" date="2019" name="Int. J. Syst. Evol. Microbiol.">
        <title>The Global Catalogue of Microorganisms (GCM) 10K type strain sequencing project: providing services to taxonomists for standard genome sequencing and annotation.</title>
        <authorList>
            <consortium name="The Broad Institute Genomics Platform"/>
            <consortium name="The Broad Institute Genome Sequencing Center for Infectious Disease"/>
            <person name="Wu L."/>
            <person name="Ma J."/>
        </authorList>
    </citation>
    <scope>NUCLEOTIDE SEQUENCE [LARGE SCALE GENOMIC DNA]</scope>
    <source>
        <strain evidence="3">JCM 17224</strain>
    </source>
</reference>
<gene>
    <name evidence="2" type="ORF">GCM10022408_19620</name>
</gene>
<keyword evidence="3" id="KW-1185">Reference proteome</keyword>
<evidence type="ECO:0000259" key="1">
    <source>
        <dbReference type="Pfam" id="PF09537"/>
    </source>
</evidence>
<evidence type="ECO:0000313" key="3">
    <source>
        <dbReference type="Proteomes" id="UP001500567"/>
    </source>
</evidence>
<protein>
    <recommendedName>
        <fullName evidence="1">DUF2383 domain-containing protein</fullName>
    </recommendedName>
</protein>